<dbReference type="EMBL" id="CP024308">
    <property type="protein sequence ID" value="AUX78615.1"/>
    <property type="molecule type" value="Genomic_DNA"/>
</dbReference>
<dbReference type="RefSeq" id="WP_104840275.1">
    <property type="nucleotide sequence ID" value="NZ_CP024308.1"/>
</dbReference>
<feature type="transmembrane region" description="Helical" evidence="1">
    <location>
        <begin position="44"/>
        <end position="66"/>
    </location>
</feature>
<keyword evidence="1" id="KW-0472">Membrane</keyword>
<dbReference type="Proteomes" id="UP000239340">
    <property type="component" value="Plasmid pSfreNXT3a"/>
</dbReference>
<evidence type="ECO:0000313" key="2">
    <source>
        <dbReference type="EMBL" id="AUX78615.1"/>
    </source>
</evidence>
<sequence>MIARVLHDGLPSSGLYVSPVAWLLSTQINYMLPGVACRTGLPAVLIAGLALALVSAFSAFLSWRAWLVLAGPAPFAQEEGRPHGFVALLGTTAAVLFTLVILLHASANLFLTGCER</sequence>
<keyword evidence="1" id="KW-0812">Transmembrane</keyword>
<geneLocation type="plasmid" evidence="3">
    <name>psfrenxt3a</name>
</geneLocation>
<keyword evidence="1" id="KW-1133">Transmembrane helix</keyword>
<feature type="transmembrane region" description="Helical" evidence="1">
    <location>
        <begin position="86"/>
        <end position="111"/>
    </location>
</feature>
<evidence type="ECO:0000313" key="3">
    <source>
        <dbReference type="Proteomes" id="UP000239340"/>
    </source>
</evidence>
<organism evidence="2 3">
    <name type="scientific">Rhizobium fredii</name>
    <name type="common">Sinorhizobium fredii</name>
    <dbReference type="NCBI Taxonomy" id="380"/>
    <lineage>
        <taxon>Bacteria</taxon>
        <taxon>Pseudomonadati</taxon>
        <taxon>Pseudomonadota</taxon>
        <taxon>Alphaproteobacteria</taxon>
        <taxon>Hyphomicrobiales</taxon>
        <taxon>Rhizobiaceae</taxon>
        <taxon>Sinorhizobium/Ensifer group</taxon>
        <taxon>Sinorhizobium</taxon>
    </lineage>
</organism>
<reference evidence="2 3" key="1">
    <citation type="submission" date="2017-10" db="EMBL/GenBank/DDBJ databases">
        <title>Analysis of the genome sequences of Rhizobium populations associated to common bean (phaseolus vulgaris).</title>
        <authorList>
            <person name="Bustos P."/>
            <person name="Santamaria R.I."/>
            <person name="Miranda-Sanchez F."/>
            <person name="Perez-Carrascal O."/>
            <person name="Juarez S."/>
            <person name="Lozano L."/>
            <person name="Martinez-Flores I."/>
            <person name="Vinuesa P."/>
            <person name="Martinez-Romero E."/>
            <person name="Cevallos M.A."/>
            <person name="Romero D."/>
            <person name="Davila G."/>
            <person name="Gonzalez V."/>
        </authorList>
    </citation>
    <scope>NUCLEOTIDE SEQUENCE [LARGE SCALE GENOMIC DNA]</scope>
    <source>
        <strain evidence="2 3">NXT3</strain>
        <plasmid evidence="3">Plasmid psfrenxt3a</plasmid>
    </source>
</reference>
<keyword evidence="2" id="KW-0614">Plasmid</keyword>
<protein>
    <submittedName>
        <fullName evidence="2">Uncharacterized protein</fullName>
    </submittedName>
</protein>
<accession>A0A2L0HAW9</accession>
<feature type="transmembrane region" description="Helical" evidence="1">
    <location>
        <begin position="14"/>
        <end position="32"/>
    </location>
</feature>
<dbReference type="AlphaFoldDB" id="A0A2L0HAW9"/>
<evidence type="ECO:0000256" key="1">
    <source>
        <dbReference type="SAM" id="Phobius"/>
    </source>
</evidence>
<proteinExistence type="predicted"/>
<gene>
    <name evidence="2" type="ORF">NXT3_PA00328</name>
</gene>
<name>A0A2L0HAW9_RHIFR</name>